<reference evidence="2 3" key="1">
    <citation type="submission" date="2009-04" db="EMBL/GenBank/DDBJ databases">
        <authorList>
            <person name="Sebastian Y."/>
            <person name="Madupu R."/>
            <person name="Durkin A.S."/>
            <person name="Torralba M."/>
            <person name="Methe B."/>
            <person name="Sutton G.G."/>
            <person name="Strausberg R.L."/>
            <person name="Nelson K.E."/>
        </authorList>
    </citation>
    <scope>NUCLEOTIDE SEQUENCE [LARGE SCALE GENOMIC DNA]</scope>
    <source>
        <strain evidence="2 3">60-3</strain>
    </source>
</reference>
<dbReference type="STRING" id="596327.PORUE0001_1789"/>
<protein>
    <submittedName>
        <fullName evidence="2">Uncharacterized protein</fullName>
    </submittedName>
</protein>
<evidence type="ECO:0000313" key="3">
    <source>
        <dbReference type="Proteomes" id="UP000003303"/>
    </source>
</evidence>
<evidence type="ECO:0000313" key="2">
    <source>
        <dbReference type="EMBL" id="EEK16499.1"/>
    </source>
</evidence>
<keyword evidence="1" id="KW-0472">Membrane</keyword>
<dbReference type="AlphaFoldDB" id="C2MCV7"/>
<feature type="transmembrane region" description="Helical" evidence="1">
    <location>
        <begin position="44"/>
        <end position="62"/>
    </location>
</feature>
<dbReference type="RefSeq" id="WP_007365678.1">
    <property type="nucleotide sequence ID" value="NZ_ACLR01000179.1"/>
</dbReference>
<organism evidence="2 3">
    <name type="scientific">Porphyromonas uenonis 60-3</name>
    <dbReference type="NCBI Taxonomy" id="596327"/>
    <lineage>
        <taxon>Bacteria</taxon>
        <taxon>Pseudomonadati</taxon>
        <taxon>Bacteroidota</taxon>
        <taxon>Bacteroidia</taxon>
        <taxon>Bacteroidales</taxon>
        <taxon>Porphyromonadaceae</taxon>
        <taxon>Porphyromonas</taxon>
    </lineage>
</organism>
<dbReference type="EMBL" id="ACLR01000179">
    <property type="protein sequence ID" value="EEK16499.1"/>
    <property type="molecule type" value="Genomic_DNA"/>
</dbReference>
<accession>C2MCV7</accession>
<evidence type="ECO:0000256" key="1">
    <source>
        <dbReference type="SAM" id="Phobius"/>
    </source>
</evidence>
<keyword evidence="3" id="KW-1185">Reference proteome</keyword>
<gene>
    <name evidence="2" type="ORF">PORUE0001_1789</name>
</gene>
<keyword evidence="1" id="KW-1133">Transmembrane helix</keyword>
<dbReference type="Proteomes" id="UP000003303">
    <property type="component" value="Unassembled WGS sequence"/>
</dbReference>
<sequence>MAQTIKPRGGKQLCLAFLLSISGIGLLAAGFTAPPLGVIDGSVLVAYGEVMTFVGALLGLDYKYKYHEEL</sequence>
<proteinExistence type="predicted"/>
<keyword evidence="1" id="KW-0812">Transmembrane</keyword>
<name>C2MCV7_9PORP</name>
<comment type="caution">
    <text evidence="2">The sequence shown here is derived from an EMBL/GenBank/DDBJ whole genome shotgun (WGS) entry which is preliminary data.</text>
</comment>
<dbReference type="OrthoDB" id="1095974at2"/>